<gene>
    <name evidence="7" type="ORF">IAA93_02430</name>
</gene>
<dbReference type="Gene3D" id="1.10.3930.10">
    <property type="entry name" value="Arginine deiminase"/>
    <property type="match status" value="1"/>
</dbReference>
<evidence type="ECO:0000313" key="7">
    <source>
        <dbReference type="EMBL" id="HJD52572.1"/>
    </source>
</evidence>
<evidence type="ECO:0000313" key="8">
    <source>
        <dbReference type="Proteomes" id="UP000787625"/>
    </source>
</evidence>
<evidence type="ECO:0000256" key="4">
    <source>
        <dbReference type="ARBA" id="ARBA00022801"/>
    </source>
</evidence>
<reference evidence="7" key="1">
    <citation type="journal article" date="2021" name="PeerJ">
        <title>Extensive microbial diversity within the chicken gut microbiome revealed by metagenomics and culture.</title>
        <authorList>
            <person name="Gilroy R."/>
            <person name="Ravi A."/>
            <person name="Getino M."/>
            <person name="Pursley I."/>
            <person name="Horton D.L."/>
            <person name="Alikhan N.F."/>
            <person name="Baker D."/>
            <person name="Gharbi K."/>
            <person name="Hall N."/>
            <person name="Watson M."/>
            <person name="Adriaenssens E.M."/>
            <person name="Foster-Nyarko E."/>
            <person name="Jarju S."/>
            <person name="Secka A."/>
            <person name="Antonio M."/>
            <person name="Oren A."/>
            <person name="Chaudhuri R.R."/>
            <person name="La Ragione R."/>
            <person name="Hildebrand F."/>
            <person name="Pallen M.J."/>
        </authorList>
    </citation>
    <scope>NUCLEOTIDE SEQUENCE</scope>
    <source>
        <strain evidence="7">MalCec1-1739</strain>
    </source>
</reference>
<comment type="pathway">
    <text evidence="1">Amino-acid degradation; L-arginine degradation via ADI pathway; carbamoyl phosphate from L-arginine: step 1/2.</text>
</comment>
<dbReference type="Proteomes" id="UP000787625">
    <property type="component" value="Unassembled WGS sequence"/>
</dbReference>
<evidence type="ECO:0000256" key="2">
    <source>
        <dbReference type="ARBA" id="ARBA00010206"/>
    </source>
</evidence>
<accession>A0A9D2UHK9</accession>
<dbReference type="GO" id="GO:0016990">
    <property type="term" value="F:arginine deiminase activity"/>
    <property type="evidence" value="ECO:0007669"/>
    <property type="project" value="UniProtKB-EC"/>
</dbReference>
<keyword evidence="4" id="KW-0378">Hydrolase</keyword>
<reference evidence="7" key="2">
    <citation type="submission" date="2021-04" db="EMBL/GenBank/DDBJ databases">
        <authorList>
            <person name="Gilroy R."/>
        </authorList>
    </citation>
    <scope>NUCLEOTIDE SEQUENCE</scope>
    <source>
        <strain evidence="7">MalCec1-1739</strain>
    </source>
</reference>
<dbReference type="Pfam" id="PF02274">
    <property type="entry name" value="ADI"/>
    <property type="match status" value="1"/>
</dbReference>
<dbReference type="PANTHER" id="PTHR47271">
    <property type="entry name" value="ARGININE DEIMINASE"/>
    <property type="match status" value="1"/>
</dbReference>
<comment type="similarity">
    <text evidence="2">Belongs to the arginine deiminase family.</text>
</comment>
<dbReference type="PANTHER" id="PTHR47271:SF2">
    <property type="entry name" value="ARGININE DEIMINASE"/>
    <property type="match status" value="1"/>
</dbReference>
<organism evidence="7 8">
    <name type="scientific">Candidatus Avibacteroides avistercoris</name>
    <dbReference type="NCBI Taxonomy" id="2840690"/>
    <lineage>
        <taxon>Bacteria</taxon>
        <taxon>Pseudomonadati</taxon>
        <taxon>Bacteroidota</taxon>
        <taxon>Bacteroidia</taxon>
        <taxon>Bacteroidales</taxon>
        <taxon>Bacteroidaceae</taxon>
        <taxon>Bacteroidaceae incertae sedis</taxon>
        <taxon>Candidatus Avibacteroides</taxon>
    </lineage>
</organism>
<dbReference type="SUPFAM" id="SSF55909">
    <property type="entry name" value="Pentein"/>
    <property type="match status" value="1"/>
</dbReference>
<protein>
    <recommendedName>
        <fullName evidence="3">arginine deiminase</fullName>
        <ecNumber evidence="3">3.5.3.6</ecNumber>
    </recommendedName>
</protein>
<evidence type="ECO:0000256" key="3">
    <source>
        <dbReference type="ARBA" id="ARBA00012171"/>
    </source>
</evidence>
<dbReference type="PRINTS" id="PR01466">
    <property type="entry name" value="ARGDEIMINASE"/>
</dbReference>
<comment type="catalytic activity">
    <reaction evidence="5">
        <text>L-arginine + H2O = L-citrulline + NH4(+)</text>
        <dbReference type="Rhea" id="RHEA:19597"/>
        <dbReference type="ChEBI" id="CHEBI:15377"/>
        <dbReference type="ChEBI" id="CHEBI:28938"/>
        <dbReference type="ChEBI" id="CHEBI:32682"/>
        <dbReference type="ChEBI" id="CHEBI:57743"/>
        <dbReference type="EC" id="3.5.3.6"/>
    </reaction>
</comment>
<name>A0A9D2UHK9_9BACT</name>
<evidence type="ECO:0000256" key="6">
    <source>
        <dbReference type="PIRSR" id="PIRSR006356-1"/>
    </source>
</evidence>
<evidence type="ECO:0000256" key="5">
    <source>
        <dbReference type="ARBA" id="ARBA00049429"/>
    </source>
</evidence>
<dbReference type="Gene3D" id="3.75.10.10">
    <property type="entry name" value="L-arginine/glycine Amidinotransferase, Chain A"/>
    <property type="match status" value="1"/>
</dbReference>
<evidence type="ECO:0000256" key="1">
    <source>
        <dbReference type="ARBA" id="ARBA00005213"/>
    </source>
</evidence>
<comment type="caution">
    <text evidence="7">The sequence shown here is derived from an EMBL/GenBank/DDBJ whole genome shotgun (WGS) entry which is preliminary data.</text>
</comment>
<proteinExistence type="inferred from homology"/>
<sequence length="427" mass="47557">MNQLLNVNVYSEVGALRGVIIHSPGAEVSSMAPTETEGALFSDIINMSVAHREYATISDILSRFAATYEVRDLLTAILEDETAKQQVLDRIEAVEPSIGEKYKGRRLKDCLLDTDAGTLARMLIEGVEFERDNVERFFSKDRYLLVPMYNFFFTRDSSMALGNKVLAGKMANAVRDRESVIMRSIFDFTPEFKTEVIDLSPYDTRPASPITIEGGDVLMVSRDVVVVGCGLRTTPRAIDALIDRLANLSGGREMHVFVQELPRSLESFIHLDMVFTMIDRDKCMIYEPVIRNSRQFRTLHVRICDGRQVELKAENGLLEGLASVGIELSPVFCGGDVPVNQQREQWHSGANFLAVGPGKVLGYARNSHTAETMNKAGFEIIRAADVIDGKVDIARHDKFFITLDVSELARGGGGLRCMTMPVHRDDI</sequence>
<feature type="active site" description="Amidino-cysteine intermediate" evidence="6">
    <location>
        <position position="417"/>
    </location>
</feature>
<dbReference type="AlphaFoldDB" id="A0A9D2UHK9"/>
<dbReference type="PIRSF" id="PIRSF006356">
    <property type="entry name" value="Arg_deiminase"/>
    <property type="match status" value="1"/>
</dbReference>
<dbReference type="EC" id="3.5.3.6" evidence="3"/>
<dbReference type="GO" id="GO:0019546">
    <property type="term" value="P:L-arginine deiminase pathway"/>
    <property type="evidence" value="ECO:0007669"/>
    <property type="project" value="TreeGrafter"/>
</dbReference>
<dbReference type="InterPro" id="IPR003876">
    <property type="entry name" value="Arg_deiminase"/>
</dbReference>
<dbReference type="EMBL" id="DWUP01000049">
    <property type="protein sequence ID" value="HJD52572.1"/>
    <property type="molecule type" value="Genomic_DNA"/>
</dbReference>